<gene>
    <name evidence="2" type="ORF">EVAR_25616_1</name>
</gene>
<sequence>MVTLSGDVLAAQSGAGRAGPAARRTFCYRPAASRAEILIESSADARTNPLRMEPQSWKNYNSESFRPNTPRVVIEYSYFCITQSAGGLSAGRGARAAEGRVLTTNNAVIEPADGRGRHNDINMCVDALERPSAWRIPRPRTPAPRSGRGTRATAECGSGKREGGGRAFDDGSIGVKLAGRRPHPDRSLAPNLTTPISYAIKYN</sequence>
<dbReference type="EMBL" id="BGZK01000258">
    <property type="protein sequence ID" value="GBP32361.1"/>
    <property type="molecule type" value="Genomic_DNA"/>
</dbReference>
<reference evidence="2 3" key="1">
    <citation type="journal article" date="2019" name="Commun. Biol.">
        <title>The bagworm genome reveals a unique fibroin gene that provides high tensile strength.</title>
        <authorList>
            <person name="Kono N."/>
            <person name="Nakamura H."/>
            <person name="Ohtoshi R."/>
            <person name="Tomita M."/>
            <person name="Numata K."/>
            <person name="Arakawa K."/>
        </authorList>
    </citation>
    <scope>NUCLEOTIDE SEQUENCE [LARGE SCALE GENOMIC DNA]</scope>
</reference>
<dbReference type="AlphaFoldDB" id="A0A4C1V0U0"/>
<keyword evidence="3" id="KW-1185">Reference proteome</keyword>
<proteinExistence type="predicted"/>
<protein>
    <submittedName>
        <fullName evidence="2">Uncharacterized protein</fullName>
    </submittedName>
</protein>
<organism evidence="2 3">
    <name type="scientific">Eumeta variegata</name>
    <name type="common">Bagworm moth</name>
    <name type="synonym">Eumeta japonica</name>
    <dbReference type="NCBI Taxonomy" id="151549"/>
    <lineage>
        <taxon>Eukaryota</taxon>
        <taxon>Metazoa</taxon>
        <taxon>Ecdysozoa</taxon>
        <taxon>Arthropoda</taxon>
        <taxon>Hexapoda</taxon>
        <taxon>Insecta</taxon>
        <taxon>Pterygota</taxon>
        <taxon>Neoptera</taxon>
        <taxon>Endopterygota</taxon>
        <taxon>Lepidoptera</taxon>
        <taxon>Glossata</taxon>
        <taxon>Ditrysia</taxon>
        <taxon>Tineoidea</taxon>
        <taxon>Psychidae</taxon>
        <taxon>Oiketicinae</taxon>
        <taxon>Eumeta</taxon>
    </lineage>
</organism>
<evidence type="ECO:0000256" key="1">
    <source>
        <dbReference type="SAM" id="MobiDB-lite"/>
    </source>
</evidence>
<name>A0A4C1V0U0_EUMVA</name>
<evidence type="ECO:0000313" key="3">
    <source>
        <dbReference type="Proteomes" id="UP000299102"/>
    </source>
</evidence>
<comment type="caution">
    <text evidence="2">The sequence shown here is derived from an EMBL/GenBank/DDBJ whole genome shotgun (WGS) entry which is preliminary data.</text>
</comment>
<feature type="region of interest" description="Disordered" evidence="1">
    <location>
        <begin position="135"/>
        <end position="165"/>
    </location>
</feature>
<accession>A0A4C1V0U0</accession>
<dbReference type="Proteomes" id="UP000299102">
    <property type="component" value="Unassembled WGS sequence"/>
</dbReference>
<evidence type="ECO:0000313" key="2">
    <source>
        <dbReference type="EMBL" id="GBP32361.1"/>
    </source>
</evidence>